<reference evidence="5" key="1">
    <citation type="submission" date="2018-05" db="EMBL/GenBank/DDBJ databases">
        <authorList>
            <person name="Lanie J.A."/>
            <person name="Ng W.-L."/>
            <person name="Kazmierczak K.M."/>
            <person name="Andrzejewski T.M."/>
            <person name="Davidsen T.M."/>
            <person name="Wayne K.J."/>
            <person name="Tettelin H."/>
            <person name="Glass J.I."/>
            <person name="Rusch D."/>
            <person name="Podicherti R."/>
            <person name="Tsui H.-C.T."/>
            <person name="Winkler M.E."/>
        </authorList>
    </citation>
    <scope>NUCLEOTIDE SEQUENCE</scope>
</reference>
<dbReference type="InterPro" id="IPR036849">
    <property type="entry name" value="Enolase-like_C_sf"/>
</dbReference>
<dbReference type="GO" id="GO:0000287">
    <property type="term" value="F:magnesium ion binding"/>
    <property type="evidence" value="ECO:0007669"/>
    <property type="project" value="TreeGrafter"/>
</dbReference>
<dbReference type="GO" id="GO:0016836">
    <property type="term" value="F:hydro-lyase activity"/>
    <property type="evidence" value="ECO:0007669"/>
    <property type="project" value="TreeGrafter"/>
</dbReference>
<evidence type="ECO:0000259" key="4">
    <source>
        <dbReference type="SMART" id="SM00922"/>
    </source>
</evidence>
<sequence>MKITDITVNRIRAPQGNNARSFVGRPGRLLLQVHTNEGITGISEAGRNLKVVRAYLEELIKPLLVGADPTRPRKIWELLTLGEGQQATRFPSQIVGSVDVALWDIAGKSANLPIYQLLGGARKTDIPLYWSRGNGWSKSPEEMLEEVQEGFDKGYRAFKVRMDWRDYRQDSDPKKDLAIFQKCREWLPDDCPLSFDANCGYSVPTAIEQGRRFEQIGIAHFEEPLPQYDFPGLKQVVDALDCAVSTGEQEISSWRFRDLIELGNPDILQPDVLNVGGLSEMIRVFELAVVHNKVVMPHSPSVGANSMASLHLYSTVTNAVRPHEFSEEFTGPAEEVSKLYKEPVLPKNGVISLPEKPGLGLEVDPDALKNFIDE</sequence>
<dbReference type="SFLD" id="SFLDG00179">
    <property type="entry name" value="mandelate_racemase"/>
    <property type="match status" value="1"/>
</dbReference>
<dbReference type="InterPro" id="IPR013342">
    <property type="entry name" value="Mandelate_racemase_C"/>
</dbReference>
<proteinExistence type="predicted"/>
<evidence type="ECO:0000256" key="3">
    <source>
        <dbReference type="ARBA" id="ARBA00022842"/>
    </source>
</evidence>
<dbReference type="EMBL" id="UINC01005155">
    <property type="protein sequence ID" value="SVA19460.1"/>
    <property type="molecule type" value="Genomic_DNA"/>
</dbReference>
<dbReference type="Pfam" id="PF13378">
    <property type="entry name" value="MR_MLE_C"/>
    <property type="match status" value="1"/>
</dbReference>
<keyword evidence="3" id="KW-0460">Magnesium</keyword>
<dbReference type="PANTHER" id="PTHR13794:SF58">
    <property type="entry name" value="MITOCHONDRIAL ENOLASE SUPERFAMILY MEMBER 1"/>
    <property type="match status" value="1"/>
</dbReference>
<dbReference type="InterPro" id="IPR029017">
    <property type="entry name" value="Enolase-like_N"/>
</dbReference>
<dbReference type="AlphaFoldDB" id="A0A381TTY1"/>
<dbReference type="SUPFAM" id="SSF54826">
    <property type="entry name" value="Enolase N-terminal domain-like"/>
    <property type="match status" value="1"/>
</dbReference>
<keyword evidence="2" id="KW-0479">Metal-binding</keyword>
<comment type="cofactor">
    <cofactor evidence="1">
        <name>Mg(2+)</name>
        <dbReference type="ChEBI" id="CHEBI:18420"/>
    </cofactor>
</comment>
<evidence type="ECO:0000256" key="1">
    <source>
        <dbReference type="ARBA" id="ARBA00001946"/>
    </source>
</evidence>
<accession>A0A381TTY1</accession>
<evidence type="ECO:0000256" key="2">
    <source>
        <dbReference type="ARBA" id="ARBA00022723"/>
    </source>
</evidence>
<feature type="domain" description="Mandelate racemase/muconate lactonizing enzyme C-terminal" evidence="4">
    <location>
        <begin position="140"/>
        <end position="243"/>
    </location>
</feature>
<dbReference type="SUPFAM" id="SSF51604">
    <property type="entry name" value="Enolase C-terminal domain-like"/>
    <property type="match status" value="1"/>
</dbReference>
<name>A0A381TTY1_9ZZZZ</name>
<dbReference type="Gene3D" id="3.30.390.10">
    <property type="entry name" value="Enolase-like, N-terminal domain"/>
    <property type="match status" value="1"/>
</dbReference>
<dbReference type="PANTHER" id="PTHR13794">
    <property type="entry name" value="ENOLASE SUPERFAMILY, MANDELATE RACEMASE"/>
    <property type="match status" value="1"/>
</dbReference>
<dbReference type="Pfam" id="PF02746">
    <property type="entry name" value="MR_MLE_N"/>
    <property type="match status" value="1"/>
</dbReference>
<dbReference type="CDD" id="cd03316">
    <property type="entry name" value="MR_like"/>
    <property type="match status" value="1"/>
</dbReference>
<dbReference type="SFLD" id="SFLDS00001">
    <property type="entry name" value="Enolase"/>
    <property type="match status" value="1"/>
</dbReference>
<organism evidence="5">
    <name type="scientific">marine metagenome</name>
    <dbReference type="NCBI Taxonomy" id="408172"/>
    <lineage>
        <taxon>unclassified sequences</taxon>
        <taxon>metagenomes</taxon>
        <taxon>ecological metagenomes</taxon>
    </lineage>
</organism>
<gene>
    <name evidence="5" type="ORF">METZ01_LOCUS72314</name>
</gene>
<dbReference type="InterPro" id="IPR013341">
    <property type="entry name" value="Mandelate_racemase_N_dom"/>
</dbReference>
<protein>
    <recommendedName>
        <fullName evidence="4">Mandelate racemase/muconate lactonizing enzyme C-terminal domain-containing protein</fullName>
    </recommendedName>
</protein>
<dbReference type="InterPro" id="IPR046945">
    <property type="entry name" value="RHMD-like"/>
</dbReference>
<evidence type="ECO:0000313" key="5">
    <source>
        <dbReference type="EMBL" id="SVA19460.1"/>
    </source>
</evidence>
<dbReference type="GO" id="GO:0016052">
    <property type="term" value="P:carbohydrate catabolic process"/>
    <property type="evidence" value="ECO:0007669"/>
    <property type="project" value="TreeGrafter"/>
</dbReference>
<dbReference type="InterPro" id="IPR029065">
    <property type="entry name" value="Enolase_C-like"/>
</dbReference>
<dbReference type="Gene3D" id="3.20.20.120">
    <property type="entry name" value="Enolase-like C-terminal domain"/>
    <property type="match status" value="1"/>
</dbReference>
<dbReference type="SMART" id="SM00922">
    <property type="entry name" value="MR_MLE"/>
    <property type="match status" value="1"/>
</dbReference>